<dbReference type="EMBL" id="WEGJ01000015">
    <property type="protein sequence ID" value="MQY13845.1"/>
    <property type="molecule type" value="Genomic_DNA"/>
</dbReference>
<gene>
    <name evidence="2" type="ORF">SRB5_40010</name>
</gene>
<accession>A0A7K0CK14</accession>
<reference evidence="2 3" key="1">
    <citation type="submission" date="2019-10" db="EMBL/GenBank/DDBJ databases">
        <title>Streptomyces smaragdinus sp. nov. and Streptomyces fabii sp. nov., isolated from the gut of fungus growing-termite Macrotermes natalensis.</title>
        <authorList>
            <person name="Schwitalla J."/>
            <person name="Benndorf R."/>
            <person name="Martin K."/>
            <person name="De Beer W."/>
            <person name="Kaster A.-K."/>
            <person name="Vollmers J."/>
            <person name="Poulsen M."/>
            <person name="Beemelmanns C."/>
        </authorList>
    </citation>
    <scope>NUCLEOTIDE SEQUENCE [LARGE SCALE GENOMIC DNA]</scope>
    <source>
        <strain evidence="2 3">RB5</strain>
    </source>
</reference>
<evidence type="ECO:0000313" key="2">
    <source>
        <dbReference type="EMBL" id="MQY13845.1"/>
    </source>
</evidence>
<dbReference type="RefSeq" id="WP_194292970.1">
    <property type="nucleotide sequence ID" value="NZ_WEGJ01000015.1"/>
</dbReference>
<comment type="caution">
    <text evidence="2">The sequence shown here is derived from an EMBL/GenBank/DDBJ whole genome shotgun (WGS) entry which is preliminary data.</text>
</comment>
<evidence type="ECO:0000256" key="1">
    <source>
        <dbReference type="SAM" id="MobiDB-lite"/>
    </source>
</evidence>
<name>A0A7K0CK14_9ACTN</name>
<dbReference type="Proteomes" id="UP000466345">
    <property type="component" value="Unassembled WGS sequence"/>
</dbReference>
<keyword evidence="3" id="KW-1185">Reference proteome</keyword>
<evidence type="ECO:0000313" key="3">
    <source>
        <dbReference type="Proteomes" id="UP000466345"/>
    </source>
</evidence>
<feature type="region of interest" description="Disordered" evidence="1">
    <location>
        <begin position="215"/>
        <end position="238"/>
    </location>
</feature>
<protein>
    <submittedName>
        <fullName evidence="2">Uncharacterized protein</fullName>
    </submittedName>
</protein>
<dbReference type="AlphaFoldDB" id="A0A7K0CK14"/>
<organism evidence="2 3">
    <name type="scientific">Streptomyces smaragdinus</name>
    <dbReference type="NCBI Taxonomy" id="2585196"/>
    <lineage>
        <taxon>Bacteria</taxon>
        <taxon>Bacillati</taxon>
        <taxon>Actinomycetota</taxon>
        <taxon>Actinomycetes</taxon>
        <taxon>Kitasatosporales</taxon>
        <taxon>Streptomycetaceae</taxon>
        <taxon>Streptomyces</taxon>
    </lineage>
</organism>
<proteinExistence type="predicted"/>
<sequence>MLPENALLESRAIRESLTGRTDVLDKVKVLETLPDGMHVTTRMLAEYYEVEERVLNKVIQRHREELESNGFCILRGADLERFKGDITSLYREQGMTSYPQARSSLALWPRRAILNIGMLLRDSVIARRVRTYLLNVEEQTTRPAPWTYEEPAPAATDIGDAVRHIGSVLEGMSYRLDSMDRRLTQTQHVVNAINVEVCALRHDVHRMDLRMDLAGLPRLPDDDRPRPLPRGGRRRRRG</sequence>